<name>A0A194PQC1_PAPXU</name>
<feature type="region of interest" description="Disordered" evidence="1">
    <location>
        <begin position="1"/>
        <end position="33"/>
    </location>
</feature>
<organism evidence="2 3">
    <name type="scientific">Papilio xuthus</name>
    <name type="common">Asian swallowtail butterfly</name>
    <dbReference type="NCBI Taxonomy" id="66420"/>
    <lineage>
        <taxon>Eukaryota</taxon>
        <taxon>Metazoa</taxon>
        <taxon>Ecdysozoa</taxon>
        <taxon>Arthropoda</taxon>
        <taxon>Hexapoda</taxon>
        <taxon>Insecta</taxon>
        <taxon>Pterygota</taxon>
        <taxon>Neoptera</taxon>
        <taxon>Endopterygota</taxon>
        <taxon>Lepidoptera</taxon>
        <taxon>Glossata</taxon>
        <taxon>Ditrysia</taxon>
        <taxon>Papilionoidea</taxon>
        <taxon>Papilionidae</taxon>
        <taxon>Papilioninae</taxon>
        <taxon>Papilio</taxon>
    </lineage>
</organism>
<evidence type="ECO:0000313" key="3">
    <source>
        <dbReference type="Proteomes" id="UP000053268"/>
    </source>
</evidence>
<sequence length="92" mass="9724">MVVAAGMNEDGSFIGQYGRKRRPQPQGQPDSASQAFATLTMQMLHESLLVGRFTEDGSFIGQYVPGARVLPPPPPPAPAAPPPPGPQPPTYV</sequence>
<dbReference type="EMBL" id="KQ459597">
    <property type="protein sequence ID" value="KPI95163.1"/>
    <property type="molecule type" value="Genomic_DNA"/>
</dbReference>
<reference evidence="2 3" key="1">
    <citation type="journal article" date="2015" name="Nat. Commun.">
        <title>Outbred genome sequencing and CRISPR/Cas9 gene editing in butterflies.</title>
        <authorList>
            <person name="Li X."/>
            <person name="Fan D."/>
            <person name="Zhang W."/>
            <person name="Liu G."/>
            <person name="Zhang L."/>
            <person name="Zhao L."/>
            <person name="Fang X."/>
            <person name="Chen L."/>
            <person name="Dong Y."/>
            <person name="Chen Y."/>
            <person name="Ding Y."/>
            <person name="Zhao R."/>
            <person name="Feng M."/>
            <person name="Zhu Y."/>
            <person name="Feng Y."/>
            <person name="Jiang X."/>
            <person name="Zhu D."/>
            <person name="Xiang H."/>
            <person name="Feng X."/>
            <person name="Li S."/>
            <person name="Wang J."/>
            <person name="Zhang G."/>
            <person name="Kronforst M.R."/>
            <person name="Wang W."/>
        </authorList>
    </citation>
    <scope>NUCLEOTIDE SEQUENCE [LARGE SCALE GENOMIC DNA]</scope>
    <source>
        <strain evidence="2">Ya'a_city_454_Px</strain>
        <tissue evidence="2">Whole body</tissue>
    </source>
</reference>
<evidence type="ECO:0000313" key="2">
    <source>
        <dbReference type="EMBL" id="KPI95163.1"/>
    </source>
</evidence>
<feature type="region of interest" description="Disordered" evidence="1">
    <location>
        <begin position="64"/>
        <end position="92"/>
    </location>
</feature>
<protein>
    <submittedName>
        <fullName evidence="2">Uncharacterized protein</fullName>
    </submittedName>
</protein>
<dbReference type="STRING" id="66420.A0A194PQC1"/>
<dbReference type="Proteomes" id="UP000053268">
    <property type="component" value="Unassembled WGS sequence"/>
</dbReference>
<keyword evidence="3" id="KW-1185">Reference proteome</keyword>
<dbReference type="AlphaFoldDB" id="A0A194PQC1"/>
<proteinExistence type="predicted"/>
<gene>
    <name evidence="2" type="ORF">RR46_12167</name>
</gene>
<feature type="compositionally biased region" description="Pro residues" evidence="1">
    <location>
        <begin position="70"/>
        <end position="92"/>
    </location>
</feature>
<evidence type="ECO:0000256" key="1">
    <source>
        <dbReference type="SAM" id="MobiDB-lite"/>
    </source>
</evidence>
<accession>A0A194PQC1</accession>